<evidence type="ECO:0000259" key="8">
    <source>
        <dbReference type="Pfam" id="PF05729"/>
    </source>
</evidence>
<evidence type="ECO:0000256" key="5">
    <source>
        <dbReference type="ARBA" id="ARBA00022840"/>
    </source>
</evidence>
<feature type="domain" description="NOD1/2 winged helix" evidence="10">
    <location>
        <begin position="342"/>
        <end position="380"/>
    </location>
</feature>
<dbReference type="Pfam" id="PF17776">
    <property type="entry name" value="NLRC4_HD2"/>
    <property type="match status" value="1"/>
</dbReference>
<dbReference type="Gene3D" id="3.40.50.300">
    <property type="entry name" value="P-loop containing nucleotide triphosphate hydrolases"/>
    <property type="match status" value="1"/>
</dbReference>
<evidence type="ECO:0000313" key="12">
    <source>
        <dbReference type="Proteomes" id="UP000287033"/>
    </source>
</evidence>
<sequence>MEAHRVAETKIRGGRGVSLGAQGREGYPELVTIISTLAESAAAHEQLAWSSLTDGDDQEEVEEERRTWGRFAKRPMEPMDPTHDLFGTSFTECLCDGLTVLGGGPGMGKTAALRRLLAQWAASQAETGPQAFYPQFHFALYFELGRGTEEPCSLQSLVTRAYPHLGRLLPYLWQAPESLLLVFDGLEGLRGWPEGATGSSRLKPQDEATVPALLWAMCQGRLLAGCTLLICGRHQALRPFQRTGVQLWVEALGLGEASRRAYAAGLAPGPGEPPSTALERAQGQSDYLRGLCREPAYCWLVCRGSLDPAEGPLPRTATQLLAAYLRGALREEQQDPGGLPGLVTRLGDLALEGLAQRRLRFREEDFRRHGLEASSLGQGLVQRAGQAYAFPQPPLQEFLAALAQYLAEDGRSLLELLHAAHSSDDGRYQGYLRFLLGLSSRSSSRVLEGLLPPLPHRAVCDAILWLEGLVQSEGEKREVSQRRLLNVAHYLHEARNQRLARLLARSISRLPLGSEKPQAGIRLEPPDCAALAYVFRHCESIDTFSFDNCYMQAEGIRHLLPAFLNCKRIR</sequence>
<accession>A0A401TEM8</accession>
<keyword evidence="4" id="KW-0547">Nucleotide-binding</keyword>
<dbReference type="InterPro" id="IPR027417">
    <property type="entry name" value="P-loop_NTPase"/>
</dbReference>
<gene>
    <name evidence="11" type="ORF">chiPu_0025123</name>
</gene>
<evidence type="ECO:0000259" key="10">
    <source>
        <dbReference type="Pfam" id="PF17779"/>
    </source>
</evidence>
<dbReference type="Proteomes" id="UP000287033">
    <property type="component" value="Unassembled WGS sequence"/>
</dbReference>
<evidence type="ECO:0000256" key="7">
    <source>
        <dbReference type="ARBA" id="ARBA00023198"/>
    </source>
</evidence>
<dbReference type="GO" id="GO:0006954">
    <property type="term" value="P:inflammatory response"/>
    <property type="evidence" value="ECO:0007669"/>
    <property type="project" value="UniProtKB-KW"/>
</dbReference>
<evidence type="ECO:0000259" key="9">
    <source>
        <dbReference type="Pfam" id="PF17776"/>
    </source>
</evidence>
<evidence type="ECO:0000256" key="4">
    <source>
        <dbReference type="ARBA" id="ARBA00022741"/>
    </source>
</evidence>
<dbReference type="OMA" id="PAYCWLV"/>
<proteinExistence type="predicted"/>
<organism evidence="11 12">
    <name type="scientific">Chiloscyllium punctatum</name>
    <name type="common">Brownbanded bambooshark</name>
    <name type="synonym">Hemiscyllium punctatum</name>
    <dbReference type="NCBI Taxonomy" id="137246"/>
    <lineage>
        <taxon>Eukaryota</taxon>
        <taxon>Metazoa</taxon>
        <taxon>Chordata</taxon>
        <taxon>Craniata</taxon>
        <taxon>Vertebrata</taxon>
        <taxon>Chondrichthyes</taxon>
        <taxon>Elasmobranchii</taxon>
        <taxon>Galeomorphii</taxon>
        <taxon>Galeoidea</taxon>
        <taxon>Orectolobiformes</taxon>
        <taxon>Hemiscylliidae</taxon>
        <taxon>Chiloscyllium</taxon>
    </lineage>
</organism>
<keyword evidence="12" id="KW-1185">Reference proteome</keyword>
<dbReference type="GO" id="GO:0005737">
    <property type="term" value="C:cytoplasm"/>
    <property type="evidence" value="ECO:0007669"/>
    <property type="project" value="UniProtKB-SubCell"/>
</dbReference>
<comment type="caution">
    <text evidence="11">The sequence shown here is derived from an EMBL/GenBank/DDBJ whole genome shotgun (WGS) entry which is preliminary data.</text>
</comment>
<dbReference type="GO" id="GO:0005524">
    <property type="term" value="F:ATP binding"/>
    <property type="evidence" value="ECO:0007669"/>
    <property type="project" value="UniProtKB-KW"/>
</dbReference>
<keyword evidence="7" id="KW-0395">Inflammatory response</keyword>
<dbReference type="InterPro" id="IPR050637">
    <property type="entry name" value="NLRP_innate_immun_reg"/>
</dbReference>
<name>A0A401TEM8_CHIPU</name>
<evidence type="ECO:0000256" key="6">
    <source>
        <dbReference type="ARBA" id="ARBA00022843"/>
    </source>
</evidence>
<keyword evidence="2" id="KW-0963">Cytoplasm</keyword>
<evidence type="ECO:0008006" key="13">
    <source>
        <dbReference type="Google" id="ProtNLM"/>
    </source>
</evidence>
<evidence type="ECO:0000256" key="1">
    <source>
        <dbReference type="ARBA" id="ARBA00004496"/>
    </source>
</evidence>
<evidence type="ECO:0000256" key="2">
    <source>
        <dbReference type="ARBA" id="ARBA00022490"/>
    </source>
</evidence>
<dbReference type="EMBL" id="BEZZ01052552">
    <property type="protein sequence ID" value="GCC41099.1"/>
    <property type="molecule type" value="Genomic_DNA"/>
</dbReference>
<dbReference type="STRING" id="137246.A0A401TEM8"/>
<reference evidence="11 12" key="1">
    <citation type="journal article" date="2018" name="Nat. Ecol. Evol.">
        <title>Shark genomes provide insights into elasmobranch evolution and the origin of vertebrates.</title>
        <authorList>
            <person name="Hara Y"/>
            <person name="Yamaguchi K"/>
            <person name="Onimaru K"/>
            <person name="Kadota M"/>
            <person name="Koyanagi M"/>
            <person name="Keeley SD"/>
            <person name="Tatsumi K"/>
            <person name="Tanaka K"/>
            <person name="Motone F"/>
            <person name="Kageyama Y"/>
            <person name="Nozu R"/>
            <person name="Adachi N"/>
            <person name="Nishimura O"/>
            <person name="Nakagawa R"/>
            <person name="Tanegashima C"/>
            <person name="Kiyatake I"/>
            <person name="Matsumoto R"/>
            <person name="Murakumo K"/>
            <person name="Nishida K"/>
            <person name="Terakita A"/>
            <person name="Kuratani S"/>
            <person name="Sato K"/>
            <person name="Hyodo S Kuraku.S."/>
        </authorList>
    </citation>
    <scope>NUCLEOTIDE SEQUENCE [LARGE SCALE GENOMIC DNA]</scope>
</reference>
<protein>
    <recommendedName>
        <fullName evidence="13">NACHT domain-containing protein</fullName>
    </recommendedName>
</protein>
<dbReference type="Pfam" id="PF17779">
    <property type="entry name" value="WHD_NOD2"/>
    <property type="match status" value="1"/>
</dbReference>
<feature type="domain" description="NACHT LRR and PYD" evidence="9">
    <location>
        <begin position="395"/>
        <end position="501"/>
    </location>
</feature>
<dbReference type="PANTHER" id="PTHR45690:SF19">
    <property type="entry name" value="NACHT, LRR AND PYD DOMAINS-CONTAINING PROTEIN 3"/>
    <property type="match status" value="1"/>
</dbReference>
<dbReference type="Pfam" id="PF05729">
    <property type="entry name" value="NACHT"/>
    <property type="match status" value="1"/>
</dbReference>
<keyword evidence="6" id="KW-0832">Ubl conjugation</keyword>
<dbReference type="OrthoDB" id="10478971at2759"/>
<comment type="subcellular location">
    <subcellularLocation>
        <location evidence="1">Cytoplasm</location>
    </subcellularLocation>
</comment>
<feature type="domain" description="NACHT" evidence="8">
    <location>
        <begin position="99"/>
        <end position="263"/>
    </location>
</feature>
<dbReference type="InterPro" id="IPR041075">
    <property type="entry name" value="NOD1/2_WH"/>
</dbReference>
<dbReference type="PANTHER" id="PTHR45690">
    <property type="entry name" value="NACHT, LRR AND PYD DOMAINS-CONTAINING PROTEIN 12"/>
    <property type="match status" value="1"/>
</dbReference>
<keyword evidence="3" id="KW-0677">Repeat</keyword>
<dbReference type="AlphaFoldDB" id="A0A401TEM8"/>
<dbReference type="InterPro" id="IPR007111">
    <property type="entry name" value="NACHT_NTPase"/>
</dbReference>
<keyword evidence="5" id="KW-0067">ATP-binding</keyword>
<dbReference type="InterPro" id="IPR041267">
    <property type="entry name" value="NLRP_HD2"/>
</dbReference>
<evidence type="ECO:0000313" key="11">
    <source>
        <dbReference type="EMBL" id="GCC41099.1"/>
    </source>
</evidence>
<evidence type="ECO:0000256" key="3">
    <source>
        <dbReference type="ARBA" id="ARBA00022737"/>
    </source>
</evidence>
<dbReference type="GO" id="GO:0045087">
    <property type="term" value="P:innate immune response"/>
    <property type="evidence" value="ECO:0007669"/>
    <property type="project" value="UniProtKB-KW"/>
</dbReference>